<dbReference type="InterPro" id="IPR011598">
    <property type="entry name" value="bHLH_dom"/>
</dbReference>
<dbReference type="GO" id="GO:0046983">
    <property type="term" value="F:protein dimerization activity"/>
    <property type="evidence" value="ECO:0007669"/>
    <property type="project" value="InterPro"/>
</dbReference>
<evidence type="ECO:0000256" key="2">
    <source>
        <dbReference type="SAM" id="MobiDB-lite"/>
    </source>
</evidence>
<dbReference type="GO" id="GO:0032502">
    <property type="term" value="P:developmental process"/>
    <property type="evidence" value="ECO:0007669"/>
    <property type="project" value="TreeGrafter"/>
</dbReference>
<keyword evidence="4" id="KW-1185">Reference proteome</keyword>
<dbReference type="PANTHER" id="PTHR23349:SF108">
    <property type="entry name" value="BHLH DOMAIN-CONTAINING PROTEIN"/>
    <property type="match status" value="1"/>
</dbReference>
<dbReference type="Proteomes" id="UP000095287">
    <property type="component" value="Unplaced"/>
</dbReference>
<protein>
    <submittedName>
        <fullName evidence="5">BHLH domain-containing protein</fullName>
    </submittedName>
</protein>
<accession>A0A1I8AJT9</accession>
<evidence type="ECO:0000259" key="3">
    <source>
        <dbReference type="PROSITE" id="PS50888"/>
    </source>
</evidence>
<dbReference type="GO" id="GO:0000977">
    <property type="term" value="F:RNA polymerase II transcription regulatory region sequence-specific DNA binding"/>
    <property type="evidence" value="ECO:0007669"/>
    <property type="project" value="TreeGrafter"/>
</dbReference>
<dbReference type="InterPro" id="IPR050283">
    <property type="entry name" value="E-box_TF_Regulators"/>
</dbReference>
<dbReference type="Pfam" id="PF00010">
    <property type="entry name" value="HLH"/>
    <property type="match status" value="1"/>
</dbReference>
<evidence type="ECO:0000313" key="5">
    <source>
        <dbReference type="WBParaSite" id="L893_g6341.t1"/>
    </source>
</evidence>
<dbReference type="AlphaFoldDB" id="A0A1I8AJT9"/>
<name>A0A1I8AJT9_9BILA</name>
<evidence type="ECO:0000313" key="4">
    <source>
        <dbReference type="Proteomes" id="UP000095287"/>
    </source>
</evidence>
<evidence type="ECO:0000256" key="1">
    <source>
        <dbReference type="ARBA" id="ARBA00023125"/>
    </source>
</evidence>
<dbReference type="WBParaSite" id="L893_g6341.t1">
    <property type="protein sequence ID" value="L893_g6341.t1"/>
    <property type="gene ID" value="L893_g6341"/>
</dbReference>
<dbReference type="GO" id="GO:0000981">
    <property type="term" value="F:DNA-binding transcription factor activity, RNA polymerase II-specific"/>
    <property type="evidence" value="ECO:0007669"/>
    <property type="project" value="TreeGrafter"/>
</dbReference>
<sequence>MSVGRRRVRSLPSTRKSSPAHHKIKNERERRRIRQVNEAFDKLRARVPSYRESAKRVSKLRILEGAIQYIRNLCSQLDPSKEAKTIKKTKGYK</sequence>
<dbReference type="InterPro" id="IPR036638">
    <property type="entry name" value="HLH_DNA-bd_sf"/>
</dbReference>
<dbReference type="PANTHER" id="PTHR23349">
    <property type="entry name" value="BASIC HELIX-LOOP-HELIX TRANSCRIPTION FACTOR, TWIST"/>
    <property type="match status" value="1"/>
</dbReference>
<feature type="region of interest" description="Disordered" evidence="2">
    <location>
        <begin position="1"/>
        <end position="31"/>
    </location>
</feature>
<dbReference type="PROSITE" id="PS50888">
    <property type="entry name" value="BHLH"/>
    <property type="match status" value="1"/>
</dbReference>
<dbReference type="SUPFAM" id="SSF47459">
    <property type="entry name" value="HLH, helix-loop-helix DNA-binding domain"/>
    <property type="match status" value="1"/>
</dbReference>
<feature type="domain" description="BHLH" evidence="3">
    <location>
        <begin position="20"/>
        <end position="73"/>
    </location>
</feature>
<dbReference type="SMART" id="SM00353">
    <property type="entry name" value="HLH"/>
    <property type="match status" value="1"/>
</dbReference>
<proteinExistence type="predicted"/>
<dbReference type="Gene3D" id="4.10.280.10">
    <property type="entry name" value="Helix-loop-helix DNA-binding domain"/>
    <property type="match status" value="1"/>
</dbReference>
<organism evidence="4 5">
    <name type="scientific">Steinernema glaseri</name>
    <dbReference type="NCBI Taxonomy" id="37863"/>
    <lineage>
        <taxon>Eukaryota</taxon>
        <taxon>Metazoa</taxon>
        <taxon>Ecdysozoa</taxon>
        <taxon>Nematoda</taxon>
        <taxon>Chromadorea</taxon>
        <taxon>Rhabditida</taxon>
        <taxon>Tylenchina</taxon>
        <taxon>Panagrolaimomorpha</taxon>
        <taxon>Strongyloidoidea</taxon>
        <taxon>Steinernematidae</taxon>
        <taxon>Steinernema</taxon>
    </lineage>
</organism>
<reference evidence="5" key="1">
    <citation type="submission" date="2016-11" db="UniProtKB">
        <authorList>
            <consortium name="WormBaseParasite"/>
        </authorList>
    </citation>
    <scope>IDENTIFICATION</scope>
</reference>
<keyword evidence="1" id="KW-0238">DNA-binding</keyword>